<protein>
    <submittedName>
        <fullName evidence="1">Uncharacterized protein</fullName>
    </submittedName>
</protein>
<gene>
    <name evidence="1" type="ORF">Dsi01nite_005400</name>
</gene>
<comment type="caution">
    <text evidence="1">The sequence shown here is derived from an EMBL/GenBank/DDBJ whole genome shotgun (WGS) entry which is preliminary data.</text>
</comment>
<reference evidence="1" key="1">
    <citation type="submission" date="2021-01" db="EMBL/GenBank/DDBJ databases">
        <title>Whole genome shotgun sequence of Dactylosporangium siamense NBRC 106093.</title>
        <authorList>
            <person name="Komaki H."/>
            <person name="Tamura T."/>
        </authorList>
    </citation>
    <scope>NUCLEOTIDE SEQUENCE</scope>
    <source>
        <strain evidence="1">NBRC 106093</strain>
    </source>
</reference>
<dbReference type="AlphaFoldDB" id="A0A919PF95"/>
<name>A0A919PF95_9ACTN</name>
<dbReference type="EMBL" id="BONQ01000014">
    <property type="protein sequence ID" value="GIG42499.1"/>
    <property type="molecule type" value="Genomic_DNA"/>
</dbReference>
<dbReference type="RefSeq" id="WP_203844375.1">
    <property type="nucleotide sequence ID" value="NZ_BAAAVW010000005.1"/>
</dbReference>
<keyword evidence="2" id="KW-1185">Reference proteome</keyword>
<dbReference type="Proteomes" id="UP000660611">
    <property type="component" value="Unassembled WGS sequence"/>
</dbReference>
<evidence type="ECO:0000313" key="1">
    <source>
        <dbReference type="EMBL" id="GIG42499.1"/>
    </source>
</evidence>
<organism evidence="1 2">
    <name type="scientific">Dactylosporangium siamense</name>
    <dbReference type="NCBI Taxonomy" id="685454"/>
    <lineage>
        <taxon>Bacteria</taxon>
        <taxon>Bacillati</taxon>
        <taxon>Actinomycetota</taxon>
        <taxon>Actinomycetes</taxon>
        <taxon>Micromonosporales</taxon>
        <taxon>Micromonosporaceae</taxon>
        <taxon>Dactylosporangium</taxon>
    </lineage>
</organism>
<accession>A0A919PF95</accession>
<evidence type="ECO:0000313" key="2">
    <source>
        <dbReference type="Proteomes" id="UP000660611"/>
    </source>
</evidence>
<sequence>MSDRTVHHHPALGTVTYAPIAVWKASSSAPLGDTDEDGVVLTVLDDSELPAGRLDEVAATPARLDPQVLHDIVAEDSLELYNSTWRQDDDERLDRDGFCAKIRPTLRRRRRRPPHPVLR</sequence>
<proteinExistence type="predicted"/>